<dbReference type="Gene3D" id="1.25.40.10">
    <property type="entry name" value="Tetratricopeptide repeat domain"/>
    <property type="match status" value="1"/>
</dbReference>
<dbReference type="InterPro" id="IPR019734">
    <property type="entry name" value="TPR_rpt"/>
</dbReference>
<dbReference type="Pfam" id="PF13174">
    <property type="entry name" value="TPR_6"/>
    <property type="match status" value="1"/>
</dbReference>
<dbReference type="GO" id="GO:0044877">
    <property type="term" value="F:protein-containing complex binding"/>
    <property type="evidence" value="ECO:0007669"/>
    <property type="project" value="InterPro"/>
</dbReference>
<dbReference type="Pfam" id="PF09976">
    <property type="entry name" value="TPR_21"/>
    <property type="match status" value="1"/>
</dbReference>
<accession>A0A1W9S2K8</accession>
<keyword evidence="5 9" id="KW-0472">Membrane</keyword>
<dbReference type="PANTHER" id="PTHR38035">
    <property type="entry name" value="UPF0070 PROTEIN YFGM"/>
    <property type="match status" value="1"/>
</dbReference>
<dbReference type="Proteomes" id="UP000192611">
    <property type="component" value="Unassembled WGS sequence"/>
</dbReference>
<dbReference type="SUPFAM" id="SSF48452">
    <property type="entry name" value="TPR-like"/>
    <property type="match status" value="1"/>
</dbReference>
<evidence type="ECO:0000256" key="1">
    <source>
        <dbReference type="ARBA" id="ARBA00004401"/>
    </source>
</evidence>
<keyword evidence="3 9" id="KW-0812">Transmembrane</keyword>
<proteinExistence type="inferred from homology"/>
<comment type="subcellular location">
    <subcellularLocation>
        <location evidence="1">Cell membrane</location>
        <topology evidence="1">Single-pass type II membrane protein</topology>
    </subcellularLocation>
</comment>
<sequence>MAVKRRYKYQKDSEEHSRIEKIRDTFLRYWRIIVATLVVITVVLTSYYTYNYIQTRKKEKASIDYANFVETLRTLDKEGIDKEATLKSLEKEAKEIVDEHSGTVFPQLAILNLATAFYENGNYDKAKKYYQMCDDLADDDLIKLSSQWGVADCLYYMGRYEEASNYYLQIKDRFIGDPLLPGVLIRGAECYIKLQKYDDALKLLYLLRAQYPDSAFRQKADDMISRLGG</sequence>
<evidence type="ECO:0000256" key="3">
    <source>
        <dbReference type="ARBA" id="ARBA00022692"/>
    </source>
</evidence>
<dbReference type="InterPro" id="IPR018704">
    <property type="entry name" value="SecYEG/CpoB_TPR"/>
</dbReference>
<evidence type="ECO:0000256" key="6">
    <source>
        <dbReference type="ARBA" id="ARBA00023186"/>
    </source>
</evidence>
<keyword evidence="2" id="KW-1003">Cell membrane</keyword>
<evidence type="ECO:0000313" key="11">
    <source>
        <dbReference type="EMBL" id="OQX91044.1"/>
    </source>
</evidence>
<dbReference type="InterPro" id="IPR026039">
    <property type="entry name" value="YfgM"/>
</dbReference>
<name>A0A1W9S2K8_9BACT</name>
<evidence type="ECO:0000256" key="7">
    <source>
        <dbReference type="ARBA" id="ARBA00024197"/>
    </source>
</evidence>
<comment type="similarity">
    <text evidence="7">Belongs to the YfgM family.</text>
</comment>
<evidence type="ECO:0000313" key="12">
    <source>
        <dbReference type="Proteomes" id="UP000192611"/>
    </source>
</evidence>
<dbReference type="AlphaFoldDB" id="A0A1W9S2K8"/>
<feature type="transmembrane region" description="Helical" evidence="9">
    <location>
        <begin position="29"/>
        <end position="50"/>
    </location>
</feature>
<dbReference type="GO" id="GO:0005886">
    <property type="term" value="C:plasma membrane"/>
    <property type="evidence" value="ECO:0007669"/>
    <property type="project" value="UniProtKB-SubCell"/>
</dbReference>
<dbReference type="PANTHER" id="PTHR38035:SF1">
    <property type="entry name" value="ANCILLARY SECYEG TRANSLOCON SUBUNIT"/>
    <property type="match status" value="1"/>
</dbReference>
<dbReference type="InterPro" id="IPR011990">
    <property type="entry name" value="TPR-like_helical_dom_sf"/>
</dbReference>
<evidence type="ECO:0000256" key="4">
    <source>
        <dbReference type="ARBA" id="ARBA00022989"/>
    </source>
</evidence>
<dbReference type="EMBL" id="NATQ01000014">
    <property type="protein sequence ID" value="OQX91044.1"/>
    <property type="molecule type" value="Genomic_DNA"/>
</dbReference>
<keyword evidence="4 9" id="KW-1133">Transmembrane helix</keyword>
<evidence type="ECO:0000256" key="2">
    <source>
        <dbReference type="ARBA" id="ARBA00022475"/>
    </source>
</evidence>
<feature type="domain" description="Ancillary SecYEG translocon subunit/Cell division coordinator CpoB TPR" evidence="10">
    <location>
        <begin position="27"/>
        <end position="165"/>
    </location>
</feature>
<organism evidence="11 12">
    <name type="scientific">Candidatus Coatesbacteria bacterium 4484_99</name>
    <dbReference type="NCBI Taxonomy" id="1970774"/>
    <lineage>
        <taxon>Bacteria</taxon>
        <taxon>Candidatus Coatesiibacteriota</taxon>
    </lineage>
</organism>
<reference evidence="12" key="1">
    <citation type="submission" date="2017-03" db="EMBL/GenBank/DDBJ databases">
        <title>Novel pathways for hydrocarbon cycling and metabolic interdependencies in hydrothermal sediment communities.</title>
        <authorList>
            <person name="Dombrowski N."/>
            <person name="Seitz K."/>
            <person name="Teske A."/>
            <person name="Baker B."/>
        </authorList>
    </citation>
    <scope>NUCLEOTIDE SEQUENCE [LARGE SCALE GENOMIC DNA]</scope>
</reference>
<evidence type="ECO:0000256" key="9">
    <source>
        <dbReference type="SAM" id="Phobius"/>
    </source>
</evidence>
<evidence type="ECO:0000259" key="10">
    <source>
        <dbReference type="Pfam" id="PF09976"/>
    </source>
</evidence>
<comment type="caution">
    <text evidence="11">The sequence shown here is derived from an EMBL/GenBank/DDBJ whole genome shotgun (WGS) entry which is preliminary data.</text>
</comment>
<protein>
    <recommendedName>
        <fullName evidence="8">Ancillary SecYEG translocon subunit</fullName>
    </recommendedName>
</protein>
<gene>
    <name evidence="11" type="ORF">B6D57_01165</name>
</gene>
<evidence type="ECO:0000256" key="5">
    <source>
        <dbReference type="ARBA" id="ARBA00023136"/>
    </source>
</evidence>
<keyword evidence="6" id="KW-0143">Chaperone</keyword>
<evidence type="ECO:0000256" key="8">
    <source>
        <dbReference type="ARBA" id="ARBA00024235"/>
    </source>
</evidence>